<dbReference type="GO" id="GO:0015074">
    <property type="term" value="P:DNA integration"/>
    <property type="evidence" value="ECO:0007669"/>
    <property type="project" value="InterPro"/>
</dbReference>
<reference evidence="3" key="1">
    <citation type="submission" date="2020-08" db="EMBL/GenBank/DDBJ databases">
        <title>Multicomponent nature underlies the extraordinary mechanical properties of spider dragline silk.</title>
        <authorList>
            <person name="Kono N."/>
            <person name="Nakamura H."/>
            <person name="Mori M."/>
            <person name="Yoshida Y."/>
            <person name="Ohtoshi R."/>
            <person name="Malay A.D."/>
            <person name="Moran D.A.P."/>
            <person name="Tomita M."/>
            <person name="Numata K."/>
            <person name="Arakawa K."/>
        </authorList>
    </citation>
    <scope>NUCLEOTIDE SEQUENCE</scope>
</reference>
<keyword evidence="4" id="KW-1185">Reference proteome</keyword>
<evidence type="ECO:0000313" key="3">
    <source>
        <dbReference type="EMBL" id="GFY27486.1"/>
    </source>
</evidence>
<organism evidence="3 4">
    <name type="scientific">Trichonephila clavipes</name>
    <name type="common">Golden silk orbweaver</name>
    <name type="synonym">Nephila clavipes</name>
    <dbReference type="NCBI Taxonomy" id="2585209"/>
    <lineage>
        <taxon>Eukaryota</taxon>
        <taxon>Metazoa</taxon>
        <taxon>Ecdysozoa</taxon>
        <taxon>Arthropoda</taxon>
        <taxon>Chelicerata</taxon>
        <taxon>Arachnida</taxon>
        <taxon>Araneae</taxon>
        <taxon>Araneomorphae</taxon>
        <taxon>Entelegynae</taxon>
        <taxon>Araneoidea</taxon>
        <taxon>Nephilidae</taxon>
        <taxon>Trichonephila</taxon>
    </lineage>
</organism>
<dbReference type="GO" id="GO:0008757">
    <property type="term" value="F:S-adenosylmethionine-dependent methyltransferase activity"/>
    <property type="evidence" value="ECO:0007669"/>
    <property type="project" value="InterPro"/>
</dbReference>
<dbReference type="GO" id="GO:0032259">
    <property type="term" value="P:methylation"/>
    <property type="evidence" value="ECO:0007669"/>
    <property type="project" value="UniProtKB-KW"/>
</dbReference>
<dbReference type="Pfam" id="PF08241">
    <property type="entry name" value="Methyltransf_11"/>
    <property type="match status" value="1"/>
</dbReference>
<proteinExistence type="predicted"/>
<evidence type="ECO:0000259" key="1">
    <source>
        <dbReference type="Pfam" id="PF01498"/>
    </source>
</evidence>
<dbReference type="InterPro" id="IPR036397">
    <property type="entry name" value="RNaseH_sf"/>
</dbReference>
<keyword evidence="3" id="KW-0489">Methyltransferase</keyword>
<dbReference type="EMBL" id="BMAU01021379">
    <property type="protein sequence ID" value="GFY27486.1"/>
    <property type="molecule type" value="Genomic_DNA"/>
</dbReference>
<dbReference type="SUPFAM" id="SSF53335">
    <property type="entry name" value="S-adenosyl-L-methionine-dependent methyltransferases"/>
    <property type="match status" value="1"/>
</dbReference>
<sequence length="367" mass="41943">MKKITDPQRREAFELLKKHLGDRKKKTPHEILEIGIGDGANLEYYPGNSSLTALDMTESFEPYLKENLKNYPEIRYRRKVIAMAENMVGVEDSSVDVVVCTYTMCSVTSIPSVLKEVKRVLKSGGKFLFLEHVSYPKSNWNYLLQVAVAPLWSTYYGGCKVKQRTGEEIRKTGFSNVDMETTYDEKLLLFSRPQILGVATKKTTRREDRRIVRQALVDPTGTRSTIRADVGVAIVPQTISRHLAEANFKSKRLFRALPLTPEHRQLRLQWCQARSMWNVTDWQKVVFSDESWFVLGIYDTVYGCGGALHVWDQLKRQMPSCHSVHDLELAVQVLWAHLPQDNIRCLINSMPDREAACIAAGDGPTRY</sequence>
<comment type="caution">
    <text evidence="3">The sequence shown here is derived from an EMBL/GenBank/DDBJ whole genome shotgun (WGS) entry which is preliminary data.</text>
</comment>
<name>A0A8X6W427_TRICX</name>
<dbReference type="Gene3D" id="3.30.420.10">
    <property type="entry name" value="Ribonuclease H-like superfamily/Ribonuclease H"/>
    <property type="match status" value="2"/>
</dbReference>
<protein>
    <submittedName>
        <fullName evidence="3">Methyltransferase-like protein 7A</fullName>
    </submittedName>
</protein>
<dbReference type="Pfam" id="PF01498">
    <property type="entry name" value="HTH_Tnp_Tc3_2"/>
    <property type="match status" value="1"/>
</dbReference>
<dbReference type="PANTHER" id="PTHR45036:SF1">
    <property type="entry name" value="METHYLTRANSFERASE LIKE 7A"/>
    <property type="match status" value="1"/>
</dbReference>
<feature type="domain" description="Methyltransferase type 11" evidence="2">
    <location>
        <begin position="32"/>
        <end position="129"/>
    </location>
</feature>
<keyword evidence="3" id="KW-0808">Transferase</keyword>
<dbReference type="PANTHER" id="PTHR45036">
    <property type="entry name" value="METHYLTRANSFERASE LIKE 7B"/>
    <property type="match status" value="1"/>
</dbReference>
<dbReference type="Gene3D" id="3.40.50.150">
    <property type="entry name" value="Vaccinia Virus protein VP39"/>
    <property type="match status" value="1"/>
</dbReference>
<dbReference type="InterPro" id="IPR029063">
    <property type="entry name" value="SAM-dependent_MTases_sf"/>
</dbReference>
<dbReference type="Proteomes" id="UP000887159">
    <property type="component" value="Unassembled WGS sequence"/>
</dbReference>
<dbReference type="InterPro" id="IPR052356">
    <property type="entry name" value="Thiol_S-MT"/>
</dbReference>
<dbReference type="AlphaFoldDB" id="A0A8X6W427"/>
<evidence type="ECO:0000313" key="4">
    <source>
        <dbReference type="Proteomes" id="UP000887159"/>
    </source>
</evidence>
<dbReference type="GO" id="GO:0003677">
    <property type="term" value="F:DNA binding"/>
    <property type="evidence" value="ECO:0007669"/>
    <property type="project" value="InterPro"/>
</dbReference>
<dbReference type="GO" id="GO:0006313">
    <property type="term" value="P:DNA transposition"/>
    <property type="evidence" value="ECO:0007669"/>
    <property type="project" value="InterPro"/>
</dbReference>
<accession>A0A8X6W427</accession>
<gene>
    <name evidence="3" type="primary">METTL7A</name>
    <name evidence="3" type="ORF">TNCV_2071061</name>
</gene>
<dbReference type="InterPro" id="IPR002492">
    <property type="entry name" value="Transposase_Tc1-like"/>
</dbReference>
<evidence type="ECO:0000259" key="2">
    <source>
        <dbReference type="Pfam" id="PF08241"/>
    </source>
</evidence>
<feature type="domain" description="Transposase Tc1-like" evidence="1">
    <location>
        <begin position="208"/>
        <end position="273"/>
    </location>
</feature>
<dbReference type="InterPro" id="IPR013216">
    <property type="entry name" value="Methyltransf_11"/>
</dbReference>